<evidence type="ECO:0000313" key="10">
    <source>
        <dbReference type="EMBL" id="CAB4896624.1"/>
    </source>
</evidence>
<keyword evidence="2" id="KW-0285">Flavoprotein</keyword>
<evidence type="ECO:0000256" key="1">
    <source>
        <dbReference type="ARBA" id="ARBA00001974"/>
    </source>
</evidence>
<protein>
    <submittedName>
        <fullName evidence="9">Unannotated protein</fullName>
    </submittedName>
</protein>
<evidence type="ECO:0000256" key="3">
    <source>
        <dbReference type="ARBA" id="ARBA00022827"/>
    </source>
</evidence>
<dbReference type="Pfam" id="PF14759">
    <property type="entry name" value="Reductase_C"/>
    <property type="match status" value="1"/>
</dbReference>
<dbReference type="GO" id="GO:0016651">
    <property type="term" value="F:oxidoreductase activity, acting on NAD(P)H"/>
    <property type="evidence" value="ECO:0007669"/>
    <property type="project" value="TreeGrafter"/>
</dbReference>
<dbReference type="InterPro" id="IPR016156">
    <property type="entry name" value="FAD/NAD-linked_Rdtase_dimer_sf"/>
</dbReference>
<evidence type="ECO:0000256" key="2">
    <source>
        <dbReference type="ARBA" id="ARBA00022630"/>
    </source>
</evidence>
<evidence type="ECO:0000313" key="7">
    <source>
        <dbReference type="EMBL" id="CAB4713415.1"/>
    </source>
</evidence>
<organism evidence="9">
    <name type="scientific">freshwater metagenome</name>
    <dbReference type="NCBI Taxonomy" id="449393"/>
    <lineage>
        <taxon>unclassified sequences</taxon>
        <taxon>metagenomes</taxon>
        <taxon>ecological metagenomes</taxon>
    </lineage>
</organism>
<dbReference type="EMBL" id="CAFBMF010000033">
    <property type="protein sequence ID" value="CAB4896624.1"/>
    <property type="molecule type" value="Genomic_DNA"/>
</dbReference>
<dbReference type="Gene3D" id="3.50.50.60">
    <property type="entry name" value="FAD/NAD(P)-binding domain"/>
    <property type="match status" value="2"/>
</dbReference>
<feature type="domain" description="FAD/NAD(P)-binding" evidence="5">
    <location>
        <begin position="6"/>
        <end position="304"/>
    </location>
</feature>
<reference evidence="9" key="1">
    <citation type="submission" date="2020-05" db="EMBL/GenBank/DDBJ databases">
        <authorList>
            <person name="Chiriac C."/>
            <person name="Salcher M."/>
            <person name="Ghai R."/>
            <person name="Kavagutti S V."/>
        </authorList>
    </citation>
    <scope>NUCLEOTIDE SEQUENCE</scope>
</reference>
<keyword evidence="4" id="KW-0560">Oxidoreductase</keyword>
<dbReference type="PRINTS" id="PR00368">
    <property type="entry name" value="FADPNR"/>
</dbReference>
<dbReference type="InterPro" id="IPR028202">
    <property type="entry name" value="Reductase_C"/>
</dbReference>
<evidence type="ECO:0000313" key="8">
    <source>
        <dbReference type="EMBL" id="CAB4763267.1"/>
    </source>
</evidence>
<evidence type="ECO:0000256" key="4">
    <source>
        <dbReference type="ARBA" id="ARBA00023002"/>
    </source>
</evidence>
<dbReference type="Pfam" id="PF07992">
    <property type="entry name" value="Pyr_redox_2"/>
    <property type="match status" value="1"/>
</dbReference>
<dbReference type="InterPro" id="IPR023753">
    <property type="entry name" value="FAD/NAD-binding_dom"/>
</dbReference>
<dbReference type="EMBL" id="CAEZZP010000008">
    <property type="protein sequence ID" value="CAB4763267.1"/>
    <property type="molecule type" value="Genomic_DNA"/>
</dbReference>
<dbReference type="Gene3D" id="3.30.390.30">
    <property type="match status" value="1"/>
</dbReference>
<feature type="domain" description="Reductase C-terminal" evidence="6">
    <location>
        <begin position="328"/>
        <end position="400"/>
    </location>
</feature>
<dbReference type="InterPro" id="IPR050446">
    <property type="entry name" value="FAD-oxidoreductase/Apoptosis"/>
</dbReference>
<gene>
    <name evidence="7" type="ORF">UFOPK2658_00547</name>
    <name evidence="8" type="ORF">UFOPK2880_00247</name>
    <name evidence="9" type="ORF">UFOPK3304_00557</name>
    <name evidence="10" type="ORF">UFOPK3494_00708</name>
</gene>
<dbReference type="AlphaFoldDB" id="A0A6J7CY07"/>
<dbReference type="PANTHER" id="PTHR43557">
    <property type="entry name" value="APOPTOSIS-INDUCING FACTOR 1"/>
    <property type="match status" value="1"/>
</dbReference>
<evidence type="ECO:0000313" key="9">
    <source>
        <dbReference type="EMBL" id="CAB4862881.1"/>
    </source>
</evidence>
<dbReference type="PRINTS" id="PR00411">
    <property type="entry name" value="PNDRDTASEI"/>
</dbReference>
<name>A0A6J7CY07_9ZZZZ</name>
<evidence type="ECO:0000259" key="6">
    <source>
        <dbReference type="Pfam" id="PF14759"/>
    </source>
</evidence>
<dbReference type="EMBL" id="CAFBLJ010000020">
    <property type="protein sequence ID" value="CAB4862881.1"/>
    <property type="molecule type" value="Genomic_DNA"/>
</dbReference>
<dbReference type="EMBL" id="CAEZYH010000013">
    <property type="protein sequence ID" value="CAB4713415.1"/>
    <property type="molecule type" value="Genomic_DNA"/>
</dbReference>
<sequence>MSELNTVVIVGSSLAGLRAAETLRLEKYEGRIIIVGTEDRQPYDRPPLSKKVLSGEWEADRISLRKPEDLDKLNIDWKLGSAATSLDTTTRIITLASGETVAFDGLIIATGSGVRKLPNQPDWTGVHVVRTLDDSLNLRADLNPGARVVVIGAGFIGLEVAATAKTRGCEVTVLEGAPAPMMRGLGAEMGHAAALVHADNGVSMRFNVKVAGLVEANPGAVGGVALDDGEVVPADVVVVGIGVVPATQWLENTHLELRDGVVCDTTLNAGVPGIYAAGDVCRWFNNLYDQEMRVEHWTTASEQGAAAASNLLAVSRGEQAKPYSAVPFFWSDQFSARIQFLGRANGDETAHIVVGTPEDRSFVALYEKDGYLKAALGVSRPKQLMPFRKLLAERATWEQALELASTFVAT</sequence>
<dbReference type="SUPFAM" id="SSF55424">
    <property type="entry name" value="FAD/NAD-linked reductases, dimerisation (C-terminal) domain"/>
    <property type="match status" value="1"/>
</dbReference>
<comment type="cofactor">
    <cofactor evidence="1">
        <name>FAD</name>
        <dbReference type="ChEBI" id="CHEBI:57692"/>
    </cofactor>
</comment>
<accession>A0A6J7CY07</accession>
<dbReference type="GO" id="GO:0005737">
    <property type="term" value="C:cytoplasm"/>
    <property type="evidence" value="ECO:0007669"/>
    <property type="project" value="TreeGrafter"/>
</dbReference>
<dbReference type="PANTHER" id="PTHR43557:SF2">
    <property type="entry name" value="RIESKE DOMAIN-CONTAINING PROTEIN-RELATED"/>
    <property type="match status" value="1"/>
</dbReference>
<evidence type="ECO:0000259" key="5">
    <source>
        <dbReference type="Pfam" id="PF07992"/>
    </source>
</evidence>
<dbReference type="SUPFAM" id="SSF51905">
    <property type="entry name" value="FAD/NAD(P)-binding domain"/>
    <property type="match status" value="2"/>
</dbReference>
<dbReference type="InterPro" id="IPR036188">
    <property type="entry name" value="FAD/NAD-bd_sf"/>
</dbReference>
<keyword evidence="3" id="KW-0274">FAD</keyword>
<proteinExistence type="predicted"/>